<feature type="transmembrane region" description="Helical" evidence="2">
    <location>
        <begin position="369"/>
        <end position="388"/>
    </location>
</feature>
<feature type="transmembrane region" description="Helical" evidence="2">
    <location>
        <begin position="467"/>
        <end position="487"/>
    </location>
</feature>
<accession>A0A7S2MTM1</accession>
<evidence type="ECO:0000256" key="2">
    <source>
        <dbReference type="SAM" id="Phobius"/>
    </source>
</evidence>
<protein>
    <recommendedName>
        <fullName evidence="3">SSD domain-containing protein</fullName>
    </recommendedName>
</protein>
<dbReference type="PRINTS" id="PR00702">
    <property type="entry name" value="ACRIFLAVINRP"/>
</dbReference>
<organism evidence="4">
    <name type="scientific">Helicotheca tamesis</name>
    <dbReference type="NCBI Taxonomy" id="374047"/>
    <lineage>
        <taxon>Eukaryota</taxon>
        <taxon>Sar</taxon>
        <taxon>Stramenopiles</taxon>
        <taxon>Ochrophyta</taxon>
        <taxon>Bacillariophyta</taxon>
        <taxon>Mediophyceae</taxon>
        <taxon>Lithodesmiophycidae</taxon>
        <taxon>Lithodesmiales</taxon>
        <taxon>Lithodesmiaceae</taxon>
        <taxon>Helicotheca</taxon>
    </lineage>
</organism>
<dbReference type="PANTHER" id="PTHR10796:SF92">
    <property type="entry name" value="PATCHED-RELATED, ISOFORM A"/>
    <property type="match status" value="1"/>
</dbReference>
<evidence type="ECO:0000259" key="3">
    <source>
        <dbReference type="PROSITE" id="PS50156"/>
    </source>
</evidence>
<keyword evidence="2" id="KW-0472">Membrane</keyword>
<dbReference type="InterPro" id="IPR051697">
    <property type="entry name" value="Patched_domain-protein"/>
</dbReference>
<feature type="transmembrane region" description="Helical" evidence="2">
    <location>
        <begin position="152"/>
        <end position="175"/>
    </location>
</feature>
<reference evidence="4" key="1">
    <citation type="submission" date="2021-01" db="EMBL/GenBank/DDBJ databases">
        <authorList>
            <person name="Corre E."/>
            <person name="Pelletier E."/>
            <person name="Niang G."/>
            <person name="Scheremetjew M."/>
            <person name="Finn R."/>
            <person name="Kale V."/>
            <person name="Holt S."/>
            <person name="Cochrane G."/>
            <person name="Meng A."/>
            <person name="Brown T."/>
            <person name="Cohen L."/>
        </authorList>
    </citation>
    <scope>NUCLEOTIDE SEQUENCE</scope>
    <source>
        <strain evidence="4">CCMP826</strain>
    </source>
</reference>
<dbReference type="PROSITE" id="PS50156">
    <property type="entry name" value="SSD"/>
    <property type="match status" value="1"/>
</dbReference>
<dbReference type="InterPro" id="IPR000731">
    <property type="entry name" value="SSD"/>
</dbReference>
<evidence type="ECO:0000313" key="4">
    <source>
        <dbReference type="EMBL" id="CAD9501541.1"/>
    </source>
</evidence>
<gene>
    <name evidence="4" type="ORF">HTAM1171_LOCUS7817</name>
</gene>
<dbReference type="GO" id="GO:0016020">
    <property type="term" value="C:membrane"/>
    <property type="evidence" value="ECO:0007669"/>
    <property type="project" value="InterPro"/>
</dbReference>
<feature type="transmembrane region" description="Helical" evidence="2">
    <location>
        <begin position="7"/>
        <end position="24"/>
    </location>
</feature>
<feature type="transmembrane region" description="Helical" evidence="2">
    <location>
        <begin position="493"/>
        <end position="519"/>
    </location>
</feature>
<keyword evidence="2" id="KW-1133">Transmembrane helix</keyword>
<dbReference type="PANTHER" id="PTHR10796">
    <property type="entry name" value="PATCHED-RELATED"/>
    <property type="match status" value="1"/>
</dbReference>
<keyword evidence="2" id="KW-0812">Transmembrane</keyword>
<evidence type="ECO:0000256" key="1">
    <source>
        <dbReference type="ARBA" id="ARBA00005585"/>
    </source>
</evidence>
<comment type="similarity">
    <text evidence="1">Belongs to the patched family.</text>
</comment>
<sequence length="542" mass="60767">MDEIGISIFVTTLTTFLAFMLGSVTKIPAVRWFCFYAGPCVFIDFIYQITFFVAVLKLDQIRIRSGRYDIICCCKSSRPSTSAVETSDKDPNIEVDAKDEEDNDATEVRQDDVREPIDSMDNEADAAIYVPGEGKGRKLDFTSRLMAKYISFILRPATKACVLIFFAVLLILGAISASKMKETFDFRTMTASGSYLNAYLDATEVYFGDTPGLFDVFVYARDVDFTAEENRTAMDNFVNDMVGLDYITHYPSDYWLKDFKYFIDQASADVKSKSFNDQISIFLETEPYKAIHTDHIIRDSAGNLIVSRVKMFYDKVDQADVKNQVTALLDQRRVSKSQPLNDGMEDWAFFSFANMYPIWEFYSVVVNELILTTVLAISSVAVITLFFIPHPVGCVIVTLTVSVVFVDLLGLMQIAGLDINSVTSIGLVISIGLVVDFVTHVVHIYFEVDEDTRDKKVEQTLMTMGKSILVGGFSTFLGTLPLCLGTSEVFWTFFVTFLGIVALGVSHGIMFIPVVLSLFAPVYRPERPHVPKQQYLASSAQL</sequence>
<dbReference type="Pfam" id="PF12349">
    <property type="entry name" value="Sterol-sensing"/>
    <property type="match status" value="1"/>
</dbReference>
<dbReference type="InterPro" id="IPR053958">
    <property type="entry name" value="HMGCR/SNAP/NPC1-like_SSD"/>
</dbReference>
<dbReference type="GO" id="GO:0022857">
    <property type="term" value="F:transmembrane transporter activity"/>
    <property type="evidence" value="ECO:0007669"/>
    <property type="project" value="InterPro"/>
</dbReference>
<dbReference type="SUPFAM" id="SSF82866">
    <property type="entry name" value="Multidrug efflux transporter AcrB transmembrane domain"/>
    <property type="match status" value="2"/>
</dbReference>
<dbReference type="AlphaFoldDB" id="A0A7S2MTM1"/>
<feature type="transmembrane region" description="Helical" evidence="2">
    <location>
        <begin position="422"/>
        <end position="446"/>
    </location>
</feature>
<name>A0A7S2MTM1_9STRA</name>
<feature type="transmembrane region" description="Helical" evidence="2">
    <location>
        <begin position="30"/>
        <end position="56"/>
    </location>
</feature>
<dbReference type="Gene3D" id="1.20.1640.10">
    <property type="entry name" value="Multidrug efflux transporter AcrB transmembrane domain"/>
    <property type="match status" value="1"/>
</dbReference>
<dbReference type="EMBL" id="HBGV01012806">
    <property type="protein sequence ID" value="CAD9501541.1"/>
    <property type="molecule type" value="Transcribed_RNA"/>
</dbReference>
<feature type="domain" description="SSD" evidence="3">
    <location>
        <begin position="1"/>
        <end position="58"/>
    </location>
</feature>
<feature type="transmembrane region" description="Helical" evidence="2">
    <location>
        <begin position="395"/>
        <end position="416"/>
    </location>
</feature>
<proteinExistence type="inferred from homology"/>
<dbReference type="InterPro" id="IPR001036">
    <property type="entry name" value="Acrflvin-R"/>
</dbReference>